<keyword evidence="3" id="KW-0238">DNA-binding</keyword>
<keyword evidence="2" id="KW-0805">Transcription regulation</keyword>
<dbReference type="OrthoDB" id="3636008at2"/>
<keyword evidence="4" id="KW-0804">Transcription</keyword>
<evidence type="ECO:0000256" key="1">
    <source>
        <dbReference type="ARBA" id="ARBA00009437"/>
    </source>
</evidence>
<dbReference type="PANTHER" id="PTHR30346:SF0">
    <property type="entry name" value="HCA OPERON TRANSCRIPTIONAL ACTIVATOR HCAR"/>
    <property type="match status" value="1"/>
</dbReference>
<evidence type="ECO:0000259" key="5">
    <source>
        <dbReference type="PROSITE" id="PS50931"/>
    </source>
</evidence>
<dbReference type="Pfam" id="PF00126">
    <property type="entry name" value="HTH_1"/>
    <property type="match status" value="1"/>
</dbReference>
<dbReference type="InterPro" id="IPR036390">
    <property type="entry name" value="WH_DNA-bd_sf"/>
</dbReference>
<dbReference type="RefSeq" id="WP_070194723.1">
    <property type="nucleotide sequence ID" value="NZ_LJGU01000092.1"/>
</dbReference>
<dbReference type="FunFam" id="1.10.10.10:FF:000001">
    <property type="entry name" value="LysR family transcriptional regulator"/>
    <property type="match status" value="1"/>
</dbReference>
<dbReference type="Pfam" id="PF03466">
    <property type="entry name" value="LysR_substrate"/>
    <property type="match status" value="1"/>
</dbReference>
<feature type="domain" description="HTH lysR-type" evidence="5">
    <location>
        <begin position="3"/>
        <end position="60"/>
    </location>
</feature>
<keyword evidence="7" id="KW-1185">Reference proteome</keyword>
<comment type="similarity">
    <text evidence="1">Belongs to the LysR transcriptional regulatory family.</text>
</comment>
<dbReference type="SUPFAM" id="SSF46785">
    <property type="entry name" value="Winged helix' DNA-binding domain"/>
    <property type="match status" value="1"/>
</dbReference>
<dbReference type="InterPro" id="IPR000847">
    <property type="entry name" value="LysR_HTH_N"/>
</dbReference>
<organism evidence="6 7">
    <name type="scientific">Streptomyces oceani</name>
    <dbReference type="NCBI Taxonomy" id="1075402"/>
    <lineage>
        <taxon>Bacteria</taxon>
        <taxon>Bacillati</taxon>
        <taxon>Actinomycetota</taxon>
        <taxon>Actinomycetes</taxon>
        <taxon>Kitasatosporales</taxon>
        <taxon>Streptomycetaceae</taxon>
        <taxon>Streptomyces</taxon>
    </lineage>
</organism>
<dbReference type="EMBL" id="LJGU01000092">
    <property type="protein sequence ID" value="OEV05840.1"/>
    <property type="molecule type" value="Genomic_DNA"/>
</dbReference>
<dbReference type="Gene3D" id="3.40.190.10">
    <property type="entry name" value="Periplasmic binding protein-like II"/>
    <property type="match status" value="2"/>
</dbReference>
<dbReference type="PRINTS" id="PR00039">
    <property type="entry name" value="HTHLYSR"/>
</dbReference>
<dbReference type="Proteomes" id="UP000176101">
    <property type="component" value="Unassembled WGS sequence"/>
</dbReference>
<dbReference type="PANTHER" id="PTHR30346">
    <property type="entry name" value="TRANSCRIPTIONAL DUAL REGULATOR HCAR-RELATED"/>
    <property type="match status" value="1"/>
</dbReference>
<evidence type="ECO:0000256" key="3">
    <source>
        <dbReference type="ARBA" id="ARBA00023125"/>
    </source>
</evidence>
<evidence type="ECO:0000256" key="4">
    <source>
        <dbReference type="ARBA" id="ARBA00023163"/>
    </source>
</evidence>
<comment type="caution">
    <text evidence="6">The sequence shown here is derived from an EMBL/GenBank/DDBJ whole genome shotgun (WGS) entry which is preliminary data.</text>
</comment>
<protein>
    <submittedName>
        <fullName evidence="6">LysR family transcriptional regulator</fullName>
    </submittedName>
</protein>
<dbReference type="GO" id="GO:0003677">
    <property type="term" value="F:DNA binding"/>
    <property type="evidence" value="ECO:0007669"/>
    <property type="project" value="UniProtKB-KW"/>
</dbReference>
<dbReference type="GO" id="GO:0032993">
    <property type="term" value="C:protein-DNA complex"/>
    <property type="evidence" value="ECO:0007669"/>
    <property type="project" value="TreeGrafter"/>
</dbReference>
<evidence type="ECO:0000313" key="6">
    <source>
        <dbReference type="EMBL" id="OEV05840.1"/>
    </source>
</evidence>
<dbReference type="GO" id="GO:0003700">
    <property type="term" value="F:DNA-binding transcription factor activity"/>
    <property type="evidence" value="ECO:0007669"/>
    <property type="project" value="InterPro"/>
</dbReference>
<dbReference type="SUPFAM" id="SSF53850">
    <property type="entry name" value="Periplasmic binding protein-like II"/>
    <property type="match status" value="1"/>
</dbReference>
<reference evidence="6 7" key="1">
    <citation type="journal article" date="2016" name="Front. Microbiol.">
        <title>Comparative Genomics Analysis of Streptomyces Species Reveals Their Adaptation to the Marine Environment and Their Diversity at the Genomic Level.</title>
        <authorList>
            <person name="Tian X."/>
            <person name="Zhang Z."/>
            <person name="Yang T."/>
            <person name="Chen M."/>
            <person name="Li J."/>
            <person name="Chen F."/>
            <person name="Yang J."/>
            <person name="Li W."/>
            <person name="Zhang B."/>
            <person name="Zhang Z."/>
            <person name="Wu J."/>
            <person name="Zhang C."/>
            <person name="Long L."/>
            <person name="Xiao J."/>
        </authorList>
    </citation>
    <scope>NUCLEOTIDE SEQUENCE [LARGE SCALE GENOMIC DNA]</scope>
    <source>
        <strain evidence="6 7">SCSIO 02100</strain>
    </source>
</reference>
<name>A0A1E7KPH7_9ACTN</name>
<proteinExistence type="inferred from homology"/>
<dbReference type="Gene3D" id="1.10.10.10">
    <property type="entry name" value="Winged helix-like DNA-binding domain superfamily/Winged helix DNA-binding domain"/>
    <property type="match status" value="1"/>
</dbReference>
<dbReference type="InterPro" id="IPR005119">
    <property type="entry name" value="LysR_subst-bd"/>
</dbReference>
<sequence>MTVELRHLRAFLTIAREGSVTHAAAVLRLTQPTLSRRLAQLEEHLGVRLVDRSTHHLELTPEGRAFEPRVAAALTAVDEALDPSHAEGRPLRLGHAWSALGEWTTPLLRHWHRRHPRTPLELLRYDERTAGLAQGRVDVAVVRGTLPEEAGQWRTRWLWDEPRVAAVPADGALADRPETLTLTDLAGETIALNTVAGVTTLELWPPDIRPPAAATVLVRNTDDWLATIAAGRAVGASTSATAALHAHPEVVYRPLAGTEDVPVLLVRPLTDSHPAVPALVALIGELLAGPPPGTG</sequence>
<gene>
    <name evidence="6" type="ORF">AN216_01445</name>
</gene>
<evidence type="ECO:0000256" key="2">
    <source>
        <dbReference type="ARBA" id="ARBA00023015"/>
    </source>
</evidence>
<dbReference type="STRING" id="1075402.AN216_01445"/>
<dbReference type="AlphaFoldDB" id="A0A1E7KPH7"/>
<accession>A0A1E7KPH7</accession>
<dbReference type="PROSITE" id="PS50931">
    <property type="entry name" value="HTH_LYSR"/>
    <property type="match status" value="1"/>
</dbReference>
<dbReference type="InterPro" id="IPR036388">
    <property type="entry name" value="WH-like_DNA-bd_sf"/>
</dbReference>
<evidence type="ECO:0000313" key="7">
    <source>
        <dbReference type="Proteomes" id="UP000176101"/>
    </source>
</evidence>
<dbReference type="PATRIC" id="fig|1075402.3.peg.3668"/>